<dbReference type="PANTHER" id="PTHR14593">
    <property type="entry name" value="WD REPEAT-CONTAINING PROTEIN 11"/>
    <property type="match status" value="1"/>
</dbReference>
<accession>A0A0B2VMC8</accession>
<proteinExistence type="predicted"/>
<reference evidence="3 4" key="1">
    <citation type="submission" date="2014-11" db="EMBL/GenBank/DDBJ databases">
        <title>Genetic blueprint of the zoonotic pathogen Toxocara canis.</title>
        <authorList>
            <person name="Zhu X.-Q."/>
            <person name="Korhonen P.K."/>
            <person name="Cai H."/>
            <person name="Young N.D."/>
            <person name="Nejsum P."/>
            <person name="von Samson-Himmelstjerna G."/>
            <person name="Boag P.R."/>
            <person name="Tan P."/>
            <person name="Li Q."/>
            <person name="Min J."/>
            <person name="Yang Y."/>
            <person name="Wang X."/>
            <person name="Fang X."/>
            <person name="Hall R.S."/>
            <person name="Hofmann A."/>
            <person name="Sternberg P.W."/>
            <person name="Jex A.R."/>
            <person name="Gasser R.B."/>
        </authorList>
    </citation>
    <scope>NUCLEOTIDE SEQUENCE [LARGE SCALE GENOMIC DNA]</scope>
    <source>
        <strain evidence="3">PN_DK_2014</strain>
    </source>
</reference>
<evidence type="ECO:0000259" key="2">
    <source>
        <dbReference type="Pfam" id="PF23753"/>
    </source>
</evidence>
<dbReference type="STRING" id="6265.A0A0B2VMC8"/>
<protein>
    <submittedName>
        <fullName evidence="3">WD repeat-containing protein 11</fullName>
    </submittedName>
</protein>
<dbReference type="OrthoDB" id="1291858at2759"/>
<evidence type="ECO:0000256" key="1">
    <source>
        <dbReference type="SAM" id="MobiDB-lite"/>
    </source>
</evidence>
<dbReference type="InterPro" id="IPR039694">
    <property type="entry name" value="WDR11"/>
</dbReference>
<feature type="region of interest" description="Disordered" evidence="1">
    <location>
        <begin position="144"/>
        <end position="187"/>
    </location>
</feature>
<name>A0A0B2VMC8_TOXCA</name>
<comment type="caution">
    <text evidence="3">The sequence shown here is derived from an EMBL/GenBank/DDBJ whole genome shotgun (WGS) entry which is preliminary data.</text>
</comment>
<evidence type="ECO:0000313" key="4">
    <source>
        <dbReference type="Proteomes" id="UP000031036"/>
    </source>
</evidence>
<dbReference type="Pfam" id="PF23753">
    <property type="entry name" value="TPR_WDR11"/>
    <property type="match status" value="1"/>
</dbReference>
<evidence type="ECO:0000313" key="3">
    <source>
        <dbReference type="EMBL" id="KHN82733.1"/>
    </source>
</evidence>
<dbReference type="AlphaFoldDB" id="A0A0B2VMC8"/>
<dbReference type="Proteomes" id="UP000031036">
    <property type="component" value="Unassembled WGS sequence"/>
</dbReference>
<feature type="compositionally biased region" description="Basic and acidic residues" evidence="1">
    <location>
        <begin position="176"/>
        <end position="187"/>
    </location>
</feature>
<dbReference type="GO" id="GO:0005737">
    <property type="term" value="C:cytoplasm"/>
    <property type="evidence" value="ECO:0007669"/>
    <property type="project" value="TreeGrafter"/>
</dbReference>
<dbReference type="PANTHER" id="PTHR14593:SF5">
    <property type="entry name" value="WD REPEAT-CONTAINING PROTEIN 11"/>
    <property type="match status" value="1"/>
</dbReference>
<feature type="domain" description="WDR11 TPR" evidence="2">
    <location>
        <begin position="268"/>
        <end position="421"/>
    </location>
</feature>
<keyword evidence="4" id="KW-1185">Reference proteome</keyword>
<dbReference type="OMA" id="HEWPHIV"/>
<sequence>MYHLHHSICPYISVQLNVGTSLTLVDLDLCGVCPILLCSDNSFRYVPSASFNMPLHQRDVPMLLHTDALSLLVETNESNAAIAPLVELFNESLNFSPELHSLSGASHAKVEDLVGKSTQLESGNRSERKADDDLIKLTDDLDVLPGDSGECEEGTLGEQDHRTVNGNAESDASELEGSRGFKRDAPKSHISEKTKFSSFDRYRAAHRLLGNRWLYDLWTISQSVLDDIQLPPSLFTFWSAEMAKRRVELLLSCLMNAPELTSAQVNVLVHRAVILRKREWAIQMLLGAREECRASALRACLLAAEVSSEGAQSIIKLVATNLIANNCITDGIQMLFLIRHGEDACRYLQAHGSWEASLAFAKIGLDEYAEVGVKWLEHLLASNSHKNLSCLLAASLGEWDRALTLLWMNSKRESARQLLNALKAEYVPIKESTVQLIAGAPSASLNAEAAVA</sequence>
<dbReference type="InterPro" id="IPR057854">
    <property type="entry name" value="TPR_WDR11"/>
</dbReference>
<dbReference type="EMBL" id="JPKZ01001312">
    <property type="protein sequence ID" value="KHN82733.1"/>
    <property type="molecule type" value="Genomic_DNA"/>
</dbReference>
<gene>
    <name evidence="3" type="primary">Wdr11</name>
    <name evidence="3" type="ORF">Tcan_17604</name>
</gene>
<organism evidence="3 4">
    <name type="scientific">Toxocara canis</name>
    <name type="common">Canine roundworm</name>
    <dbReference type="NCBI Taxonomy" id="6265"/>
    <lineage>
        <taxon>Eukaryota</taxon>
        <taxon>Metazoa</taxon>
        <taxon>Ecdysozoa</taxon>
        <taxon>Nematoda</taxon>
        <taxon>Chromadorea</taxon>
        <taxon>Rhabditida</taxon>
        <taxon>Spirurina</taxon>
        <taxon>Ascaridomorpha</taxon>
        <taxon>Ascaridoidea</taxon>
        <taxon>Toxocaridae</taxon>
        <taxon>Toxocara</taxon>
    </lineage>
</organism>